<dbReference type="PROSITE" id="PS50893">
    <property type="entry name" value="ABC_TRANSPORTER_2"/>
    <property type="match status" value="1"/>
</dbReference>
<feature type="transmembrane region" description="Helical" evidence="10">
    <location>
        <begin position="26"/>
        <end position="47"/>
    </location>
</feature>
<reference evidence="13 14" key="1">
    <citation type="submission" date="2021-03" db="EMBL/GenBank/DDBJ databases">
        <title>Whole genome shotgun sequence of Actinoplanes toevensis NBRC 105298.</title>
        <authorList>
            <person name="Komaki H."/>
            <person name="Tamura T."/>
        </authorList>
    </citation>
    <scope>NUCLEOTIDE SEQUENCE [LARGE SCALE GENOMIC DNA]</scope>
    <source>
        <strain evidence="13 14">NBRC 105298</strain>
    </source>
</reference>
<comment type="subcellular location">
    <subcellularLocation>
        <location evidence="1">Cell membrane</location>
        <topology evidence="1">Multi-pass membrane protein</topology>
    </subcellularLocation>
</comment>
<dbReference type="Pfam" id="PF00664">
    <property type="entry name" value="ABC_membrane"/>
    <property type="match status" value="1"/>
</dbReference>
<feature type="domain" description="ABC transporter" evidence="11">
    <location>
        <begin position="338"/>
        <end position="572"/>
    </location>
</feature>
<comment type="similarity">
    <text evidence="9">Belongs to the ABC transporter superfamily. Lipid exporter (TC 3.A.1.106) family.</text>
</comment>
<dbReference type="PANTHER" id="PTHR24221:SF654">
    <property type="entry name" value="ATP-BINDING CASSETTE SUB-FAMILY B MEMBER 6"/>
    <property type="match status" value="1"/>
</dbReference>
<evidence type="ECO:0000259" key="11">
    <source>
        <dbReference type="PROSITE" id="PS50893"/>
    </source>
</evidence>
<protein>
    <submittedName>
        <fullName evidence="13">Multidrug ABC transporter ATP-binding protein</fullName>
    </submittedName>
</protein>
<dbReference type="InterPro" id="IPR003439">
    <property type="entry name" value="ABC_transporter-like_ATP-bd"/>
</dbReference>
<dbReference type="InterPro" id="IPR003593">
    <property type="entry name" value="AAA+_ATPase"/>
</dbReference>
<keyword evidence="4 10" id="KW-0812">Transmembrane</keyword>
<organism evidence="13 14">
    <name type="scientific">Paractinoplanes toevensis</name>
    <dbReference type="NCBI Taxonomy" id="571911"/>
    <lineage>
        <taxon>Bacteria</taxon>
        <taxon>Bacillati</taxon>
        <taxon>Actinomycetota</taxon>
        <taxon>Actinomycetes</taxon>
        <taxon>Micromonosporales</taxon>
        <taxon>Micromonosporaceae</taxon>
        <taxon>Paractinoplanes</taxon>
    </lineage>
</organism>
<proteinExistence type="inferred from homology"/>
<dbReference type="AlphaFoldDB" id="A0A919W9N7"/>
<dbReference type="InterPro" id="IPR039421">
    <property type="entry name" value="Type_1_exporter"/>
</dbReference>
<keyword evidence="5" id="KW-0547">Nucleotide-binding</keyword>
<dbReference type="Gene3D" id="1.20.1560.10">
    <property type="entry name" value="ABC transporter type 1, transmembrane domain"/>
    <property type="match status" value="1"/>
</dbReference>
<evidence type="ECO:0000256" key="7">
    <source>
        <dbReference type="ARBA" id="ARBA00022989"/>
    </source>
</evidence>
<dbReference type="PANTHER" id="PTHR24221">
    <property type="entry name" value="ATP-BINDING CASSETTE SUB-FAMILY B"/>
    <property type="match status" value="1"/>
</dbReference>
<evidence type="ECO:0000256" key="9">
    <source>
        <dbReference type="ARBA" id="ARBA00061644"/>
    </source>
</evidence>
<evidence type="ECO:0000256" key="4">
    <source>
        <dbReference type="ARBA" id="ARBA00022692"/>
    </source>
</evidence>
<dbReference type="GO" id="GO:0016887">
    <property type="term" value="F:ATP hydrolysis activity"/>
    <property type="evidence" value="ECO:0007669"/>
    <property type="project" value="InterPro"/>
</dbReference>
<dbReference type="InterPro" id="IPR011527">
    <property type="entry name" value="ABC1_TM_dom"/>
</dbReference>
<dbReference type="GO" id="GO:0005886">
    <property type="term" value="C:plasma membrane"/>
    <property type="evidence" value="ECO:0007669"/>
    <property type="project" value="UniProtKB-SubCell"/>
</dbReference>
<dbReference type="SUPFAM" id="SSF90123">
    <property type="entry name" value="ABC transporter transmembrane region"/>
    <property type="match status" value="1"/>
</dbReference>
<dbReference type="GO" id="GO:0005524">
    <property type="term" value="F:ATP binding"/>
    <property type="evidence" value="ECO:0007669"/>
    <property type="project" value="UniProtKB-KW"/>
</dbReference>
<dbReference type="GO" id="GO:0140359">
    <property type="term" value="F:ABC-type transporter activity"/>
    <property type="evidence" value="ECO:0007669"/>
    <property type="project" value="InterPro"/>
</dbReference>
<keyword evidence="14" id="KW-1185">Reference proteome</keyword>
<dbReference type="RefSeq" id="WP_213011859.1">
    <property type="nucleotide sequence ID" value="NZ_BOQN01000107.1"/>
</dbReference>
<dbReference type="Pfam" id="PF00005">
    <property type="entry name" value="ABC_tran"/>
    <property type="match status" value="1"/>
</dbReference>
<dbReference type="FunFam" id="3.40.50.300:FF:000299">
    <property type="entry name" value="ABC transporter ATP-binding protein/permease"/>
    <property type="match status" value="1"/>
</dbReference>
<feature type="domain" description="ABC transmembrane type-1" evidence="12">
    <location>
        <begin position="28"/>
        <end position="306"/>
    </location>
</feature>
<dbReference type="CDD" id="cd07346">
    <property type="entry name" value="ABC_6TM_exporters"/>
    <property type="match status" value="1"/>
</dbReference>
<sequence length="581" mass="61629">MTTLARPDLKGFRTALRVSPSLRQGLPVTILLALAAGAGRIIAPLTVQHAIDAGLAPHTIAPAVTIGGIAVLVAGSSSMVLNRRIHDRIERALAGLRRAGLRRVHDMAASRADRLPSADLVTRLTSDIDQVTTFLQGGGIQFLTNAAQLVIATVIMCAYSWQLAVPVLVIAGLLLAAMAAMQKVIARRYHRARGDLARMQSAVAESVLGGPVIRSTGTGERTRAKLDEAVDQARDSLLRTLPPLHGNTSLGELAISTMTVAVLLGGVWWGRRTGLTAGEVVAMVFLVTFFVRPLQFLVQSLGEAQNALTGWRRALELVTTPSAVVRDGTPLPEGPVSVRVAHVSARYGDGPLVLHDVTVRLEAGEHVAIVGRTGSGKSTFAKLLTRRLEPATGTIRLGGVPLEELDDNSLAGRVVIVPQDPFLFDDTIVANVRLGRPSATDDDVLDILARLGLHDWFATLPEGLDTPVGLRGDRLSAGERQLVALARTALADPDLVIYDEATSGIDPATDVAVQQALAALTHGRTTVSIAHRMITAETADRVLVFDDGRIAQAGPHRRLVTEPGPYAGLVTAWNRQFGGVA</sequence>
<evidence type="ECO:0000256" key="1">
    <source>
        <dbReference type="ARBA" id="ARBA00004651"/>
    </source>
</evidence>
<dbReference type="PROSITE" id="PS50929">
    <property type="entry name" value="ABC_TM1F"/>
    <property type="match status" value="1"/>
</dbReference>
<gene>
    <name evidence="13" type="ORF">Ato02nite_079770</name>
</gene>
<evidence type="ECO:0000256" key="5">
    <source>
        <dbReference type="ARBA" id="ARBA00022741"/>
    </source>
</evidence>
<accession>A0A919W9N7</accession>
<dbReference type="Proteomes" id="UP000677082">
    <property type="component" value="Unassembled WGS sequence"/>
</dbReference>
<evidence type="ECO:0000256" key="8">
    <source>
        <dbReference type="ARBA" id="ARBA00023136"/>
    </source>
</evidence>
<dbReference type="InterPro" id="IPR027417">
    <property type="entry name" value="P-loop_NTPase"/>
</dbReference>
<feature type="transmembrane region" description="Helical" evidence="10">
    <location>
        <begin position="59"/>
        <end position="81"/>
    </location>
</feature>
<evidence type="ECO:0000313" key="14">
    <source>
        <dbReference type="Proteomes" id="UP000677082"/>
    </source>
</evidence>
<keyword evidence="7 10" id="KW-1133">Transmembrane helix</keyword>
<evidence type="ECO:0000256" key="10">
    <source>
        <dbReference type="SAM" id="Phobius"/>
    </source>
</evidence>
<keyword evidence="8 10" id="KW-0472">Membrane</keyword>
<evidence type="ECO:0000259" key="12">
    <source>
        <dbReference type="PROSITE" id="PS50929"/>
    </source>
</evidence>
<evidence type="ECO:0000313" key="13">
    <source>
        <dbReference type="EMBL" id="GIM96184.1"/>
    </source>
</evidence>
<dbReference type="PROSITE" id="PS00211">
    <property type="entry name" value="ABC_TRANSPORTER_1"/>
    <property type="match status" value="1"/>
</dbReference>
<comment type="caution">
    <text evidence="13">The sequence shown here is derived from an EMBL/GenBank/DDBJ whole genome shotgun (WGS) entry which is preliminary data.</text>
</comment>
<name>A0A919W9N7_9ACTN</name>
<keyword evidence="2" id="KW-0813">Transport</keyword>
<dbReference type="EMBL" id="BOQN01000107">
    <property type="protein sequence ID" value="GIM96184.1"/>
    <property type="molecule type" value="Genomic_DNA"/>
</dbReference>
<keyword evidence="6 13" id="KW-0067">ATP-binding</keyword>
<dbReference type="SMART" id="SM00382">
    <property type="entry name" value="AAA"/>
    <property type="match status" value="1"/>
</dbReference>
<evidence type="ECO:0000256" key="3">
    <source>
        <dbReference type="ARBA" id="ARBA00022475"/>
    </source>
</evidence>
<dbReference type="GO" id="GO:0034040">
    <property type="term" value="F:ATPase-coupled lipid transmembrane transporter activity"/>
    <property type="evidence" value="ECO:0007669"/>
    <property type="project" value="TreeGrafter"/>
</dbReference>
<feature type="transmembrane region" description="Helical" evidence="10">
    <location>
        <begin position="167"/>
        <end position="186"/>
    </location>
</feature>
<keyword evidence="3" id="KW-1003">Cell membrane</keyword>
<dbReference type="Gene3D" id="3.40.50.300">
    <property type="entry name" value="P-loop containing nucleotide triphosphate hydrolases"/>
    <property type="match status" value="1"/>
</dbReference>
<dbReference type="SUPFAM" id="SSF52540">
    <property type="entry name" value="P-loop containing nucleoside triphosphate hydrolases"/>
    <property type="match status" value="1"/>
</dbReference>
<evidence type="ECO:0000256" key="2">
    <source>
        <dbReference type="ARBA" id="ARBA00022448"/>
    </source>
</evidence>
<dbReference type="InterPro" id="IPR017871">
    <property type="entry name" value="ABC_transporter-like_CS"/>
</dbReference>
<evidence type="ECO:0000256" key="6">
    <source>
        <dbReference type="ARBA" id="ARBA00022840"/>
    </source>
</evidence>
<dbReference type="InterPro" id="IPR036640">
    <property type="entry name" value="ABC1_TM_sf"/>
</dbReference>